<reference evidence="2" key="1">
    <citation type="submission" date="2022-11" db="EMBL/GenBank/DDBJ databases">
        <title>Centuries of genome instability and evolution in soft-shell clam transmissible cancer (bioRxiv).</title>
        <authorList>
            <person name="Hart S.F.M."/>
            <person name="Yonemitsu M.A."/>
            <person name="Giersch R.M."/>
            <person name="Beal B.F."/>
            <person name="Arriagada G."/>
            <person name="Davis B.W."/>
            <person name="Ostrander E.A."/>
            <person name="Goff S.P."/>
            <person name="Metzger M.J."/>
        </authorList>
    </citation>
    <scope>NUCLEOTIDE SEQUENCE</scope>
    <source>
        <strain evidence="2">MELC-2E11</strain>
        <tissue evidence="2">Siphon/mantle</tissue>
    </source>
</reference>
<dbReference type="EMBL" id="CP111017">
    <property type="protein sequence ID" value="WAR07332.1"/>
    <property type="molecule type" value="Genomic_DNA"/>
</dbReference>
<accession>A0ABY7EEU6</accession>
<protein>
    <submittedName>
        <fullName evidence="2">Uncharacterized protein</fullName>
    </submittedName>
</protein>
<sequence length="107" mass="12378">MRSLDKRFSLTEAEGQGLRPDCSAEPPSRRSSEALQDGQKKHNKAFRYNLRLKLAVIEGVRNMYYDFAYSKADRVAELRRELFDESVEIVSGSDSEYSSDDLSRHWI</sequence>
<name>A0ABY7EEU6_MYAAR</name>
<dbReference type="Proteomes" id="UP001164746">
    <property type="component" value="Chromosome 6"/>
</dbReference>
<evidence type="ECO:0000256" key="1">
    <source>
        <dbReference type="SAM" id="MobiDB-lite"/>
    </source>
</evidence>
<organism evidence="2 3">
    <name type="scientific">Mya arenaria</name>
    <name type="common">Soft-shell clam</name>
    <dbReference type="NCBI Taxonomy" id="6604"/>
    <lineage>
        <taxon>Eukaryota</taxon>
        <taxon>Metazoa</taxon>
        <taxon>Spiralia</taxon>
        <taxon>Lophotrochozoa</taxon>
        <taxon>Mollusca</taxon>
        <taxon>Bivalvia</taxon>
        <taxon>Autobranchia</taxon>
        <taxon>Heteroconchia</taxon>
        <taxon>Euheterodonta</taxon>
        <taxon>Imparidentia</taxon>
        <taxon>Neoheterodontei</taxon>
        <taxon>Myida</taxon>
        <taxon>Myoidea</taxon>
        <taxon>Myidae</taxon>
        <taxon>Mya</taxon>
    </lineage>
</organism>
<evidence type="ECO:0000313" key="2">
    <source>
        <dbReference type="EMBL" id="WAR07332.1"/>
    </source>
</evidence>
<proteinExistence type="predicted"/>
<evidence type="ECO:0000313" key="3">
    <source>
        <dbReference type="Proteomes" id="UP001164746"/>
    </source>
</evidence>
<feature type="region of interest" description="Disordered" evidence="1">
    <location>
        <begin position="1"/>
        <end position="40"/>
    </location>
</feature>
<gene>
    <name evidence="2" type="ORF">MAR_017290</name>
</gene>
<keyword evidence="3" id="KW-1185">Reference proteome</keyword>